<keyword evidence="7 9" id="KW-0472">Membrane</keyword>
<dbReference type="GO" id="GO:0005459">
    <property type="term" value="F:UDP-galactose transmembrane transporter activity"/>
    <property type="evidence" value="ECO:0007669"/>
    <property type="project" value="TreeGrafter"/>
</dbReference>
<evidence type="ECO:0000256" key="9">
    <source>
        <dbReference type="SAM" id="Phobius"/>
    </source>
</evidence>
<accession>A0A8B9HUQ5</accession>
<evidence type="ECO:0000256" key="8">
    <source>
        <dbReference type="ARBA" id="ARBA00040754"/>
    </source>
</evidence>
<evidence type="ECO:0000313" key="11">
    <source>
        <dbReference type="Proteomes" id="UP000694621"/>
    </source>
</evidence>
<dbReference type="AlphaFoldDB" id="A0A8B9HUQ5"/>
<evidence type="ECO:0000256" key="1">
    <source>
        <dbReference type="ARBA" id="ARBA00004477"/>
    </source>
</evidence>
<dbReference type="GO" id="GO:0005460">
    <property type="term" value="F:UDP-glucose transmembrane transporter activity"/>
    <property type="evidence" value="ECO:0007669"/>
    <property type="project" value="TreeGrafter"/>
</dbReference>
<reference evidence="10" key="1">
    <citation type="submission" date="2025-08" db="UniProtKB">
        <authorList>
            <consortium name="Ensembl"/>
        </authorList>
    </citation>
    <scope>IDENTIFICATION</scope>
</reference>
<protein>
    <recommendedName>
        <fullName evidence="8">Solute carrier family 35 member B1</fullName>
    </recommendedName>
</protein>
<evidence type="ECO:0000256" key="5">
    <source>
        <dbReference type="ARBA" id="ARBA00022824"/>
    </source>
</evidence>
<dbReference type="GO" id="GO:0005789">
    <property type="term" value="C:endoplasmic reticulum membrane"/>
    <property type="evidence" value="ECO:0007669"/>
    <property type="project" value="UniProtKB-SubCell"/>
</dbReference>
<dbReference type="InterPro" id="IPR013657">
    <property type="entry name" value="SCL35B1-4/HUT1"/>
</dbReference>
<sequence length="104" mass="11989">EYRYSSLNERVRFAVCFLGVFICYFYYGILQETITRGDYSQGEKKEKFRYATTLVLIQCIISSVFARISDLVAGAGSWILIYSHLSSLVQNCDLCLSWESTKQI</sequence>
<dbReference type="Ensembl" id="ENSAMXT00005020466.1">
    <property type="protein sequence ID" value="ENSAMXP00005018520.1"/>
    <property type="gene ID" value="ENSAMXG00005009629.1"/>
</dbReference>
<organism evidence="10 11">
    <name type="scientific">Astyanax mexicanus</name>
    <name type="common">Blind cave fish</name>
    <name type="synonym">Astyanax fasciatus mexicanus</name>
    <dbReference type="NCBI Taxonomy" id="7994"/>
    <lineage>
        <taxon>Eukaryota</taxon>
        <taxon>Metazoa</taxon>
        <taxon>Chordata</taxon>
        <taxon>Craniata</taxon>
        <taxon>Vertebrata</taxon>
        <taxon>Euteleostomi</taxon>
        <taxon>Actinopterygii</taxon>
        <taxon>Neopterygii</taxon>
        <taxon>Teleostei</taxon>
        <taxon>Ostariophysi</taxon>
        <taxon>Characiformes</taxon>
        <taxon>Characoidei</taxon>
        <taxon>Acestrorhamphidae</taxon>
        <taxon>Acestrorhamphinae</taxon>
        <taxon>Astyanax</taxon>
    </lineage>
</organism>
<evidence type="ECO:0000313" key="10">
    <source>
        <dbReference type="Ensembl" id="ENSAMXP00005018520.1"/>
    </source>
</evidence>
<keyword evidence="3" id="KW-0813">Transport</keyword>
<dbReference type="Proteomes" id="UP000694621">
    <property type="component" value="Unplaced"/>
</dbReference>
<keyword evidence="5" id="KW-0256">Endoplasmic reticulum</keyword>
<keyword evidence="4 9" id="KW-0812">Transmembrane</keyword>
<evidence type="ECO:0000256" key="2">
    <source>
        <dbReference type="ARBA" id="ARBA00010694"/>
    </source>
</evidence>
<evidence type="ECO:0000256" key="3">
    <source>
        <dbReference type="ARBA" id="ARBA00022448"/>
    </source>
</evidence>
<proteinExistence type="inferred from homology"/>
<feature type="transmembrane region" description="Helical" evidence="9">
    <location>
        <begin position="50"/>
        <end position="68"/>
    </location>
</feature>
<keyword evidence="6 9" id="KW-1133">Transmembrane helix</keyword>
<evidence type="ECO:0000256" key="6">
    <source>
        <dbReference type="ARBA" id="ARBA00022989"/>
    </source>
</evidence>
<evidence type="ECO:0000256" key="7">
    <source>
        <dbReference type="ARBA" id="ARBA00023136"/>
    </source>
</evidence>
<dbReference type="GO" id="GO:0000139">
    <property type="term" value="C:Golgi membrane"/>
    <property type="evidence" value="ECO:0007669"/>
    <property type="project" value="TreeGrafter"/>
</dbReference>
<name>A0A8B9HUQ5_ASTMX</name>
<comment type="subcellular location">
    <subcellularLocation>
        <location evidence="1">Endoplasmic reticulum membrane</location>
        <topology evidence="1">Multi-pass membrane protein</topology>
    </subcellularLocation>
</comment>
<dbReference type="PANTHER" id="PTHR10778">
    <property type="entry name" value="SOLUTE CARRIER FAMILY 35 MEMBER B"/>
    <property type="match status" value="1"/>
</dbReference>
<evidence type="ECO:0000256" key="4">
    <source>
        <dbReference type="ARBA" id="ARBA00022692"/>
    </source>
</evidence>
<comment type="similarity">
    <text evidence="2">Belongs to the nucleotide-sugar transporter family. SLC35B subfamily.</text>
</comment>
<dbReference type="PANTHER" id="PTHR10778:SF10">
    <property type="entry name" value="SOLUTE CARRIER FAMILY 35 MEMBER B1"/>
    <property type="match status" value="1"/>
</dbReference>
<feature type="transmembrane region" description="Helical" evidence="9">
    <location>
        <begin position="12"/>
        <end position="29"/>
    </location>
</feature>